<accession>A0A5C5WJE5</accession>
<dbReference type="AlphaFoldDB" id="A0A5C5WJE5"/>
<comment type="caution">
    <text evidence="3">The sequence shown here is derived from an EMBL/GenBank/DDBJ whole genome shotgun (WGS) entry which is preliminary data.</text>
</comment>
<protein>
    <recommendedName>
        <fullName evidence="2">Periplasmic copper-binding protein NosD beta helix domain-containing protein</fullName>
    </recommendedName>
</protein>
<dbReference type="Proteomes" id="UP000316598">
    <property type="component" value="Unassembled WGS sequence"/>
</dbReference>
<dbReference type="InterPro" id="IPR012334">
    <property type="entry name" value="Pectin_lyas_fold"/>
</dbReference>
<evidence type="ECO:0000313" key="3">
    <source>
        <dbReference type="EMBL" id="TWT50934.1"/>
    </source>
</evidence>
<evidence type="ECO:0000259" key="2">
    <source>
        <dbReference type="Pfam" id="PF05048"/>
    </source>
</evidence>
<organism evidence="3 4">
    <name type="scientific">Rubripirellula amarantea</name>
    <dbReference type="NCBI Taxonomy" id="2527999"/>
    <lineage>
        <taxon>Bacteria</taxon>
        <taxon>Pseudomonadati</taxon>
        <taxon>Planctomycetota</taxon>
        <taxon>Planctomycetia</taxon>
        <taxon>Pirellulales</taxon>
        <taxon>Pirellulaceae</taxon>
        <taxon>Rubripirellula</taxon>
    </lineage>
</organism>
<dbReference type="InterPro" id="IPR011050">
    <property type="entry name" value="Pectin_lyase_fold/virulence"/>
</dbReference>
<dbReference type="Pfam" id="PF05048">
    <property type="entry name" value="NosD"/>
    <property type="match status" value="1"/>
</dbReference>
<dbReference type="InterPro" id="IPR007742">
    <property type="entry name" value="NosD_dom"/>
</dbReference>
<evidence type="ECO:0000313" key="4">
    <source>
        <dbReference type="Proteomes" id="UP000316598"/>
    </source>
</evidence>
<dbReference type="SUPFAM" id="SSF51126">
    <property type="entry name" value="Pectin lyase-like"/>
    <property type="match status" value="1"/>
</dbReference>
<feature type="domain" description="Periplasmic copper-binding protein NosD beta helix" evidence="2">
    <location>
        <begin position="208"/>
        <end position="310"/>
    </location>
</feature>
<keyword evidence="4" id="KW-1185">Reference proteome</keyword>
<feature type="region of interest" description="Disordered" evidence="1">
    <location>
        <begin position="411"/>
        <end position="433"/>
    </location>
</feature>
<reference evidence="3 4" key="1">
    <citation type="submission" date="2019-02" db="EMBL/GenBank/DDBJ databases">
        <title>Deep-cultivation of Planctomycetes and their phenomic and genomic characterization uncovers novel biology.</title>
        <authorList>
            <person name="Wiegand S."/>
            <person name="Jogler M."/>
            <person name="Boedeker C."/>
            <person name="Pinto D."/>
            <person name="Vollmers J."/>
            <person name="Rivas-Marin E."/>
            <person name="Kohn T."/>
            <person name="Peeters S.H."/>
            <person name="Heuer A."/>
            <person name="Rast P."/>
            <person name="Oberbeckmann S."/>
            <person name="Bunk B."/>
            <person name="Jeske O."/>
            <person name="Meyerdierks A."/>
            <person name="Storesund J.E."/>
            <person name="Kallscheuer N."/>
            <person name="Luecker S."/>
            <person name="Lage O.M."/>
            <person name="Pohl T."/>
            <person name="Merkel B.J."/>
            <person name="Hornburger P."/>
            <person name="Mueller R.-W."/>
            <person name="Bruemmer F."/>
            <person name="Labrenz M."/>
            <person name="Spormann A.M."/>
            <person name="Op Den Camp H."/>
            <person name="Overmann J."/>
            <person name="Amann R."/>
            <person name="Jetten M.S.M."/>
            <person name="Mascher T."/>
            <person name="Medema M.H."/>
            <person name="Devos D.P."/>
            <person name="Kaster A.-K."/>
            <person name="Ovreas L."/>
            <person name="Rohde M."/>
            <person name="Galperin M.Y."/>
            <person name="Jogler C."/>
        </authorList>
    </citation>
    <scope>NUCLEOTIDE SEQUENCE [LARGE SCALE GENOMIC DNA]</scope>
    <source>
        <strain evidence="3 4">Pla22</strain>
    </source>
</reference>
<sequence length="433" mass="47824">MAKPIQPLEELKVTEDRFATVEVLTDQGEFEYHLDNTGERDVSNALQEVFDRTAALGDVSAEFVFLPGVYSIDAPITVKMVCLKLKGTAHGGLDIFGMNLKSGTIFRFGKNTGPNCITFRRASHSKSFPSGESPWDHFDSKVEVEGMTFVGYNNTDVDTANGYSRFRGDEPNFRGLNWYPSKGRYKDAEKEGQRALFFPKGPGKNEMLRVNSCVFTDLYSGIETEYCDVCFITDSWFAQMVYGIRMQGHNPICMIKNNCFADLETGITLGEVTSSGLNDNGFAYVSKCFVIKDAQQTTINNNTLLNWKLSTGAAAFGGFVHVGSSQNLVMTGNTIKQELDSRTKTRTVDEQPNGRAFINIENARNLVFSHNAVDTIQTQTVVKLHNVSNSVITDNIITFADGGNAVAQTGTSEGNFYRPLNPADSAPFDSFKE</sequence>
<dbReference type="Gene3D" id="2.160.20.10">
    <property type="entry name" value="Single-stranded right-handed beta-helix, Pectin lyase-like"/>
    <property type="match status" value="1"/>
</dbReference>
<proteinExistence type="predicted"/>
<dbReference type="EMBL" id="SJPI01000002">
    <property type="protein sequence ID" value="TWT50934.1"/>
    <property type="molecule type" value="Genomic_DNA"/>
</dbReference>
<gene>
    <name evidence="3" type="ORF">Pla22_36770</name>
</gene>
<evidence type="ECO:0000256" key="1">
    <source>
        <dbReference type="SAM" id="MobiDB-lite"/>
    </source>
</evidence>
<name>A0A5C5WJE5_9BACT</name>